<dbReference type="EMBL" id="JBHSOZ010000003">
    <property type="protein sequence ID" value="MFC5712074.1"/>
    <property type="molecule type" value="Genomic_DNA"/>
</dbReference>
<accession>A0ABW0YIC5</accession>
<evidence type="ECO:0008006" key="3">
    <source>
        <dbReference type="Google" id="ProtNLM"/>
    </source>
</evidence>
<keyword evidence="2" id="KW-1185">Reference proteome</keyword>
<dbReference type="Proteomes" id="UP001596142">
    <property type="component" value="Unassembled WGS sequence"/>
</dbReference>
<protein>
    <recommendedName>
        <fullName evidence="3">Ferredoxin</fullName>
    </recommendedName>
</protein>
<gene>
    <name evidence="1" type="ORF">ACFPU1_04730</name>
</gene>
<organism evidence="1 2">
    <name type="scientific">Thalassorhabdus alkalitolerans</name>
    <dbReference type="NCBI Taxonomy" id="2282697"/>
    <lineage>
        <taxon>Bacteria</taxon>
        <taxon>Bacillati</taxon>
        <taxon>Bacillota</taxon>
        <taxon>Bacilli</taxon>
        <taxon>Bacillales</taxon>
        <taxon>Bacillaceae</taxon>
        <taxon>Thalassorhabdus</taxon>
    </lineage>
</organism>
<dbReference type="RefSeq" id="WP_054635354.1">
    <property type="nucleotide sequence ID" value="NZ_JBHSOZ010000003.1"/>
</dbReference>
<comment type="caution">
    <text evidence="1">The sequence shown here is derived from an EMBL/GenBank/DDBJ whole genome shotgun (WGS) entry which is preliminary data.</text>
</comment>
<name>A0ABW0YIC5_9BACI</name>
<reference evidence="2" key="1">
    <citation type="journal article" date="2019" name="Int. J. Syst. Evol. Microbiol.">
        <title>The Global Catalogue of Microorganisms (GCM) 10K type strain sequencing project: providing services to taxonomists for standard genome sequencing and annotation.</title>
        <authorList>
            <consortium name="The Broad Institute Genomics Platform"/>
            <consortium name="The Broad Institute Genome Sequencing Center for Infectious Disease"/>
            <person name="Wu L."/>
            <person name="Ma J."/>
        </authorList>
    </citation>
    <scope>NUCLEOTIDE SEQUENCE [LARGE SCALE GENOMIC DNA]</scope>
    <source>
        <strain evidence="2">CECT 7184</strain>
    </source>
</reference>
<sequence length="109" mass="12604">MSYIILTNKADYQTDVQNEGLEIVETYEYYFFKQLKATYSIAKVIKDDIKVTLREEKDGKTYTNHIPLKFFEAYEKIEDAHEELGEIAGPDSESARLVKNTTNEITIPS</sequence>
<proteinExistence type="predicted"/>
<evidence type="ECO:0000313" key="2">
    <source>
        <dbReference type="Proteomes" id="UP001596142"/>
    </source>
</evidence>
<evidence type="ECO:0000313" key="1">
    <source>
        <dbReference type="EMBL" id="MFC5712074.1"/>
    </source>
</evidence>